<gene>
    <name evidence="7" type="ORF">EJ903_10805</name>
</gene>
<feature type="transmembrane region" description="Helical" evidence="5">
    <location>
        <begin position="239"/>
        <end position="259"/>
    </location>
</feature>
<dbReference type="InterPro" id="IPR050638">
    <property type="entry name" value="AA-Vitamin_Transporters"/>
</dbReference>
<evidence type="ECO:0000313" key="8">
    <source>
        <dbReference type="Proteomes" id="UP000277007"/>
    </source>
</evidence>
<evidence type="ECO:0000313" key="7">
    <source>
        <dbReference type="EMBL" id="RTR20601.1"/>
    </source>
</evidence>
<reference evidence="7 8" key="1">
    <citation type="submission" date="2018-12" db="EMBL/GenBank/DDBJ databases">
        <authorList>
            <person name="Yang Y."/>
        </authorList>
    </citation>
    <scope>NUCLEOTIDE SEQUENCE [LARGE SCALE GENOMIC DNA]</scope>
    <source>
        <strain evidence="7 8">L-25-5w-1</strain>
    </source>
</reference>
<protein>
    <submittedName>
        <fullName evidence="7">EamA family transporter</fullName>
    </submittedName>
</protein>
<feature type="transmembrane region" description="Helical" evidence="5">
    <location>
        <begin position="142"/>
        <end position="161"/>
    </location>
</feature>
<comment type="caution">
    <text evidence="7">The sequence shown here is derived from an EMBL/GenBank/DDBJ whole genome shotgun (WGS) entry which is preliminary data.</text>
</comment>
<dbReference type="PANTHER" id="PTHR32322:SF9">
    <property type="entry name" value="AMINO-ACID METABOLITE EFFLUX PUMP-RELATED"/>
    <property type="match status" value="1"/>
</dbReference>
<evidence type="ECO:0000259" key="6">
    <source>
        <dbReference type="Pfam" id="PF00892"/>
    </source>
</evidence>
<feature type="domain" description="EamA" evidence="6">
    <location>
        <begin position="6"/>
        <end position="132"/>
    </location>
</feature>
<dbReference type="PANTHER" id="PTHR32322">
    <property type="entry name" value="INNER MEMBRANE TRANSPORTER"/>
    <property type="match status" value="1"/>
</dbReference>
<dbReference type="AlphaFoldDB" id="A0A3S0HXU0"/>
<keyword evidence="2 5" id="KW-0812">Transmembrane</keyword>
<dbReference type="RefSeq" id="WP_126614998.1">
    <property type="nucleotide sequence ID" value="NZ_JBHUCY010000077.1"/>
</dbReference>
<dbReference type="GO" id="GO:0016020">
    <property type="term" value="C:membrane"/>
    <property type="evidence" value="ECO:0007669"/>
    <property type="project" value="UniProtKB-SubCell"/>
</dbReference>
<keyword evidence="4 5" id="KW-0472">Membrane</keyword>
<dbReference type="Gene3D" id="1.10.3730.20">
    <property type="match status" value="1"/>
</dbReference>
<accession>A0A3S0HXU0</accession>
<dbReference type="InterPro" id="IPR037185">
    <property type="entry name" value="EmrE-like"/>
</dbReference>
<keyword evidence="8" id="KW-1185">Reference proteome</keyword>
<feature type="transmembrane region" description="Helical" evidence="5">
    <location>
        <begin position="212"/>
        <end position="232"/>
    </location>
</feature>
<comment type="subcellular location">
    <subcellularLocation>
        <location evidence="1">Membrane</location>
        <topology evidence="1">Multi-pass membrane protein</topology>
    </subcellularLocation>
</comment>
<evidence type="ECO:0000256" key="4">
    <source>
        <dbReference type="ARBA" id="ARBA00023136"/>
    </source>
</evidence>
<evidence type="ECO:0000256" key="3">
    <source>
        <dbReference type="ARBA" id="ARBA00022989"/>
    </source>
</evidence>
<dbReference type="InterPro" id="IPR000620">
    <property type="entry name" value="EamA_dom"/>
</dbReference>
<feature type="domain" description="EamA" evidence="6">
    <location>
        <begin position="143"/>
        <end position="282"/>
    </location>
</feature>
<keyword evidence="3 5" id="KW-1133">Transmembrane helix</keyword>
<proteinExistence type="predicted"/>
<name>A0A3S0HXU0_9PROT</name>
<dbReference type="SUPFAM" id="SSF103481">
    <property type="entry name" value="Multidrug resistance efflux transporter EmrE"/>
    <property type="match status" value="2"/>
</dbReference>
<feature type="transmembrane region" description="Helical" evidence="5">
    <location>
        <begin position="88"/>
        <end position="110"/>
    </location>
</feature>
<organism evidence="7 8">
    <name type="scientific">Azospirillum griseum</name>
    <dbReference type="NCBI Taxonomy" id="2496639"/>
    <lineage>
        <taxon>Bacteria</taxon>
        <taxon>Pseudomonadati</taxon>
        <taxon>Pseudomonadota</taxon>
        <taxon>Alphaproteobacteria</taxon>
        <taxon>Rhodospirillales</taxon>
        <taxon>Azospirillaceae</taxon>
        <taxon>Azospirillum</taxon>
    </lineage>
</organism>
<evidence type="ECO:0000256" key="5">
    <source>
        <dbReference type="SAM" id="Phobius"/>
    </source>
</evidence>
<feature type="transmembrane region" description="Helical" evidence="5">
    <location>
        <begin position="62"/>
        <end position="82"/>
    </location>
</feature>
<evidence type="ECO:0000256" key="1">
    <source>
        <dbReference type="ARBA" id="ARBA00004141"/>
    </source>
</evidence>
<dbReference type="Pfam" id="PF00892">
    <property type="entry name" value="EamA"/>
    <property type="match status" value="2"/>
</dbReference>
<evidence type="ECO:0000256" key="2">
    <source>
        <dbReference type="ARBA" id="ARBA00022692"/>
    </source>
</evidence>
<feature type="transmembrane region" description="Helical" evidence="5">
    <location>
        <begin position="265"/>
        <end position="283"/>
    </location>
</feature>
<sequence>MRIPHILLAVAVAAVWGLNFVAIKVGLRDFPPILFSSLRFALAALPLLLLGWRDGPPVPWRFILGIGVTLGVIKFPLLFFGMDVGMPAGLASLVLQSQAFFTAIFAAFVLGDRPGPRQMLGMAVAFGGIGVIASEMPSGDSLTGLAFCLAAAAVWGVSNIVMKQAKAPDLFRLMLWVSLVPPLPLLALSLVVEGPDRIAHAFATLSWLGVGALVYIAAGATLFGFAAWGFLMRHYPASLVAPFSLLVPIFGMSSSALLLGETFSTVKLMGGLLVFAGLALSVLKRPAAATPVRA</sequence>
<feature type="transmembrane region" description="Helical" evidence="5">
    <location>
        <begin position="32"/>
        <end position="50"/>
    </location>
</feature>
<dbReference type="EMBL" id="RXMA01000008">
    <property type="protein sequence ID" value="RTR20601.1"/>
    <property type="molecule type" value="Genomic_DNA"/>
</dbReference>
<dbReference type="Proteomes" id="UP000277007">
    <property type="component" value="Unassembled WGS sequence"/>
</dbReference>
<feature type="transmembrane region" description="Helical" evidence="5">
    <location>
        <begin position="173"/>
        <end position="192"/>
    </location>
</feature>
<dbReference type="OrthoDB" id="7158585at2"/>